<keyword evidence="2" id="KW-0813">Transport</keyword>
<evidence type="ECO:0000256" key="5">
    <source>
        <dbReference type="ARBA" id="ARBA00022989"/>
    </source>
</evidence>
<feature type="transmembrane region" description="Helical" evidence="7">
    <location>
        <begin position="397"/>
        <end position="415"/>
    </location>
</feature>
<evidence type="ECO:0000256" key="7">
    <source>
        <dbReference type="SAM" id="Phobius"/>
    </source>
</evidence>
<evidence type="ECO:0000313" key="10">
    <source>
        <dbReference type="Proteomes" id="UP000199659"/>
    </source>
</evidence>
<dbReference type="Pfam" id="PF07690">
    <property type="entry name" value="MFS_1"/>
    <property type="match status" value="1"/>
</dbReference>
<dbReference type="RefSeq" id="WP_092563232.1">
    <property type="nucleotide sequence ID" value="NZ_FOYZ01000016.1"/>
</dbReference>
<dbReference type="GO" id="GO:0005886">
    <property type="term" value="C:plasma membrane"/>
    <property type="evidence" value="ECO:0007669"/>
    <property type="project" value="UniProtKB-SubCell"/>
</dbReference>
<dbReference type="SUPFAM" id="SSF103473">
    <property type="entry name" value="MFS general substrate transporter"/>
    <property type="match status" value="1"/>
</dbReference>
<dbReference type="STRING" id="37658.SAMN05661086_03284"/>
<proteinExistence type="predicted"/>
<dbReference type="PROSITE" id="PS50850">
    <property type="entry name" value="MFS"/>
    <property type="match status" value="1"/>
</dbReference>
<dbReference type="InterPro" id="IPR011701">
    <property type="entry name" value="MFS"/>
</dbReference>
<dbReference type="PANTHER" id="PTHR43266">
    <property type="entry name" value="MACROLIDE-EFFLUX PROTEIN"/>
    <property type="match status" value="1"/>
</dbReference>
<dbReference type="AlphaFoldDB" id="A0A1I6LGN9"/>
<dbReference type="CDD" id="cd06173">
    <property type="entry name" value="MFS_MefA_like"/>
    <property type="match status" value="1"/>
</dbReference>
<dbReference type="InterPro" id="IPR020846">
    <property type="entry name" value="MFS_dom"/>
</dbReference>
<feature type="domain" description="Major facilitator superfamily (MFS) profile" evidence="8">
    <location>
        <begin position="11"/>
        <end position="422"/>
    </location>
</feature>
<feature type="transmembrane region" description="Helical" evidence="7">
    <location>
        <begin position="344"/>
        <end position="367"/>
    </location>
</feature>
<reference evidence="9 10" key="1">
    <citation type="submission" date="2016-10" db="EMBL/GenBank/DDBJ databases">
        <authorList>
            <person name="de Groot N.N."/>
        </authorList>
    </citation>
    <scope>NUCLEOTIDE SEQUENCE [LARGE SCALE GENOMIC DNA]</scope>
    <source>
        <strain evidence="9 10">743A</strain>
    </source>
</reference>
<keyword evidence="6 7" id="KW-0472">Membrane</keyword>
<keyword evidence="10" id="KW-1185">Reference proteome</keyword>
<feature type="transmembrane region" description="Helical" evidence="7">
    <location>
        <begin position="309"/>
        <end position="332"/>
    </location>
</feature>
<feature type="transmembrane region" description="Helical" evidence="7">
    <location>
        <begin position="140"/>
        <end position="162"/>
    </location>
</feature>
<dbReference type="GO" id="GO:0022857">
    <property type="term" value="F:transmembrane transporter activity"/>
    <property type="evidence" value="ECO:0007669"/>
    <property type="project" value="InterPro"/>
</dbReference>
<accession>A0A1I6LGN9</accession>
<dbReference type="Gene3D" id="1.20.1250.20">
    <property type="entry name" value="MFS general substrate transporter like domains"/>
    <property type="match status" value="1"/>
</dbReference>
<dbReference type="OrthoDB" id="9763297at2"/>
<sequence length="427" mass="46126">MENEKNKSFHKFLIIWLGELISCIGTGLTAFGLQNYVFHNMQTATSVSLVVLCSFLPTVLLSPVGGVLADRFDRRLMMILGDLLSASGLIFILILILDGEIHLWQICIGVTISAVFAALMEPAYRATVTDLLTEDQYSKASGLVQLASSAKYLVSPVIAGFIMHAFNIKVILCIDILTCATTVLATLFVKNNLETVKKNVQKQSFIKELKEGWSAVRESQGVFILIILISVVTFYTGFIQTLFTPMILSFSNSKTLGIVESVGAIGMLISSLLIGMFTITKKYSRELVLGIGAMGVFVILLGLKPDIYFIIGAAFLLFASLPFINSATEVLIRKSIANEKQGRVWGMVGIISQLGYICAYAIAGILADHVFNPLLMEGGALVSSFGKVFGTGEGRGIGLLISVSGVLLIVMGVVISKVKSIKQLEGN</sequence>
<feature type="transmembrane region" description="Helical" evidence="7">
    <location>
        <begin position="12"/>
        <end position="33"/>
    </location>
</feature>
<keyword evidence="5 7" id="KW-1133">Transmembrane helix</keyword>
<name>A0A1I6LGN9_9FIRM</name>
<keyword evidence="4 7" id="KW-0812">Transmembrane</keyword>
<feature type="transmembrane region" description="Helical" evidence="7">
    <location>
        <begin position="168"/>
        <end position="189"/>
    </location>
</feature>
<dbReference type="PANTHER" id="PTHR43266:SF2">
    <property type="entry name" value="MAJOR FACILITATOR SUPERFAMILY (MFS) PROFILE DOMAIN-CONTAINING PROTEIN"/>
    <property type="match status" value="1"/>
</dbReference>
<organism evidence="9 10">
    <name type="scientific">Anaeromicropila populeti</name>
    <dbReference type="NCBI Taxonomy" id="37658"/>
    <lineage>
        <taxon>Bacteria</taxon>
        <taxon>Bacillati</taxon>
        <taxon>Bacillota</taxon>
        <taxon>Clostridia</taxon>
        <taxon>Lachnospirales</taxon>
        <taxon>Lachnospiraceae</taxon>
        <taxon>Anaeromicropila</taxon>
    </lineage>
</organism>
<evidence type="ECO:0000256" key="1">
    <source>
        <dbReference type="ARBA" id="ARBA00004651"/>
    </source>
</evidence>
<dbReference type="EMBL" id="FOYZ01000016">
    <property type="protein sequence ID" value="SFS02582.1"/>
    <property type="molecule type" value="Genomic_DNA"/>
</dbReference>
<dbReference type="Proteomes" id="UP000199659">
    <property type="component" value="Unassembled WGS sequence"/>
</dbReference>
<feature type="transmembrane region" description="Helical" evidence="7">
    <location>
        <begin position="45"/>
        <end position="69"/>
    </location>
</feature>
<evidence type="ECO:0000259" key="8">
    <source>
        <dbReference type="PROSITE" id="PS50850"/>
    </source>
</evidence>
<gene>
    <name evidence="9" type="ORF">SAMN05661086_03284</name>
</gene>
<evidence type="ECO:0000256" key="6">
    <source>
        <dbReference type="ARBA" id="ARBA00023136"/>
    </source>
</evidence>
<comment type="subcellular location">
    <subcellularLocation>
        <location evidence="1">Cell membrane</location>
        <topology evidence="1">Multi-pass membrane protein</topology>
    </subcellularLocation>
</comment>
<feature type="transmembrane region" description="Helical" evidence="7">
    <location>
        <begin position="103"/>
        <end position="120"/>
    </location>
</feature>
<feature type="transmembrane region" description="Helical" evidence="7">
    <location>
        <begin position="255"/>
        <end position="275"/>
    </location>
</feature>
<feature type="transmembrane region" description="Helical" evidence="7">
    <location>
        <begin position="76"/>
        <end position="97"/>
    </location>
</feature>
<keyword evidence="3" id="KW-1003">Cell membrane</keyword>
<dbReference type="InterPro" id="IPR036259">
    <property type="entry name" value="MFS_trans_sf"/>
</dbReference>
<evidence type="ECO:0000256" key="4">
    <source>
        <dbReference type="ARBA" id="ARBA00022692"/>
    </source>
</evidence>
<feature type="transmembrane region" description="Helical" evidence="7">
    <location>
        <begin position="287"/>
        <end position="303"/>
    </location>
</feature>
<evidence type="ECO:0000256" key="2">
    <source>
        <dbReference type="ARBA" id="ARBA00022448"/>
    </source>
</evidence>
<feature type="transmembrane region" description="Helical" evidence="7">
    <location>
        <begin position="222"/>
        <end position="243"/>
    </location>
</feature>
<evidence type="ECO:0000313" key="9">
    <source>
        <dbReference type="EMBL" id="SFS02582.1"/>
    </source>
</evidence>
<evidence type="ECO:0000256" key="3">
    <source>
        <dbReference type="ARBA" id="ARBA00022475"/>
    </source>
</evidence>
<protein>
    <submittedName>
        <fullName evidence="9">Major Facilitator Superfamily protein</fullName>
    </submittedName>
</protein>